<dbReference type="EMBL" id="JARJLG010000056">
    <property type="protein sequence ID" value="KAJ7758178.1"/>
    <property type="molecule type" value="Genomic_DNA"/>
</dbReference>
<evidence type="ECO:0008006" key="4">
    <source>
        <dbReference type="Google" id="ProtNLM"/>
    </source>
</evidence>
<evidence type="ECO:0000313" key="2">
    <source>
        <dbReference type="EMBL" id="KAJ7758178.1"/>
    </source>
</evidence>
<name>A0AAD7JAJ4_9AGAR</name>
<dbReference type="AlphaFoldDB" id="A0AAD7JAJ4"/>
<feature type="region of interest" description="Disordered" evidence="1">
    <location>
        <begin position="100"/>
        <end position="127"/>
    </location>
</feature>
<evidence type="ECO:0000313" key="3">
    <source>
        <dbReference type="Proteomes" id="UP001215280"/>
    </source>
</evidence>
<gene>
    <name evidence="2" type="ORF">DFH07DRAFT_741879</name>
</gene>
<evidence type="ECO:0000256" key="1">
    <source>
        <dbReference type="SAM" id="MobiDB-lite"/>
    </source>
</evidence>
<feature type="non-terminal residue" evidence="2">
    <location>
        <position position="266"/>
    </location>
</feature>
<sequence length="266" mass="30341">MVQAFLTDVLGWESGERGLLGHTNAYYATVEQQGRLTLHLHSLIWIANSLSPQEIRDRIMNPKSRFRTSLIRYLEDAHRAEYFHGTRDAVIAKRMVQPLPEGADSDDELEKNSTYKPPTQTFPEAPSRSCLSGSCDDDCTECAKQRDWWCKFELEVDDLLLRSNVHTHYLSGCLTKTGVCRARFPREVFESSEMDKDGHLNIRHIEPMMNTVNPILTFLNRCNTDVTSLLSGTAVKAVVSYVSDYVSKLSLKSYQMFASVYDVFQK</sequence>
<dbReference type="Proteomes" id="UP001215280">
    <property type="component" value="Unassembled WGS sequence"/>
</dbReference>
<accession>A0AAD7JAJ4</accession>
<protein>
    <recommendedName>
        <fullName evidence="4">Helitron helicase-like domain-containing protein</fullName>
    </recommendedName>
</protein>
<feature type="compositionally biased region" description="Polar residues" evidence="1">
    <location>
        <begin position="112"/>
        <end position="122"/>
    </location>
</feature>
<reference evidence="2" key="1">
    <citation type="submission" date="2023-03" db="EMBL/GenBank/DDBJ databases">
        <title>Massive genome expansion in bonnet fungi (Mycena s.s.) driven by repeated elements and novel gene families across ecological guilds.</title>
        <authorList>
            <consortium name="Lawrence Berkeley National Laboratory"/>
            <person name="Harder C.B."/>
            <person name="Miyauchi S."/>
            <person name="Viragh M."/>
            <person name="Kuo A."/>
            <person name="Thoen E."/>
            <person name="Andreopoulos B."/>
            <person name="Lu D."/>
            <person name="Skrede I."/>
            <person name="Drula E."/>
            <person name="Henrissat B."/>
            <person name="Morin E."/>
            <person name="Kohler A."/>
            <person name="Barry K."/>
            <person name="LaButti K."/>
            <person name="Morin E."/>
            <person name="Salamov A."/>
            <person name="Lipzen A."/>
            <person name="Mereny Z."/>
            <person name="Hegedus B."/>
            <person name="Baldrian P."/>
            <person name="Stursova M."/>
            <person name="Weitz H."/>
            <person name="Taylor A."/>
            <person name="Grigoriev I.V."/>
            <person name="Nagy L.G."/>
            <person name="Martin F."/>
            <person name="Kauserud H."/>
        </authorList>
    </citation>
    <scope>NUCLEOTIDE SEQUENCE</scope>
    <source>
        <strain evidence="2">CBHHK188m</strain>
    </source>
</reference>
<comment type="caution">
    <text evidence="2">The sequence shown here is derived from an EMBL/GenBank/DDBJ whole genome shotgun (WGS) entry which is preliminary data.</text>
</comment>
<keyword evidence="3" id="KW-1185">Reference proteome</keyword>
<organism evidence="2 3">
    <name type="scientific">Mycena maculata</name>
    <dbReference type="NCBI Taxonomy" id="230809"/>
    <lineage>
        <taxon>Eukaryota</taxon>
        <taxon>Fungi</taxon>
        <taxon>Dikarya</taxon>
        <taxon>Basidiomycota</taxon>
        <taxon>Agaricomycotina</taxon>
        <taxon>Agaricomycetes</taxon>
        <taxon>Agaricomycetidae</taxon>
        <taxon>Agaricales</taxon>
        <taxon>Marasmiineae</taxon>
        <taxon>Mycenaceae</taxon>
        <taxon>Mycena</taxon>
    </lineage>
</organism>
<proteinExistence type="predicted"/>